<comment type="caution">
    <text evidence="1">The sequence shown here is derived from an EMBL/GenBank/DDBJ whole genome shotgun (WGS) entry which is preliminary data.</text>
</comment>
<evidence type="ECO:0000313" key="4">
    <source>
        <dbReference type="Proteomes" id="UP000260793"/>
    </source>
</evidence>
<evidence type="ECO:0000313" key="3">
    <source>
        <dbReference type="EMBL" id="RHJ60266.1"/>
    </source>
</evidence>
<dbReference type="InterPro" id="IPR027417">
    <property type="entry name" value="P-loop_NTPase"/>
</dbReference>
<name>A0A3E4LJ23_9FIRM</name>
<evidence type="ECO:0008006" key="7">
    <source>
        <dbReference type="Google" id="ProtNLM"/>
    </source>
</evidence>
<dbReference type="EMBL" id="QSQN01000038">
    <property type="protein sequence ID" value="RGK37463.1"/>
    <property type="molecule type" value="Genomic_DNA"/>
</dbReference>
<evidence type="ECO:0000313" key="2">
    <source>
        <dbReference type="EMBL" id="RHF55563.1"/>
    </source>
</evidence>
<gene>
    <name evidence="3" type="ORF">DW116_09960</name>
    <name evidence="2" type="ORF">DW672_13520</name>
    <name evidence="1" type="ORF">DXD17_12295</name>
</gene>
<proteinExistence type="predicted"/>
<protein>
    <recommendedName>
        <fullName evidence="7">SynChlorMet cassette protein ScmC</fullName>
    </recommendedName>
</protein>
<evidence type="ECO:0000313" key="1">
    <source>
        <dbReference type="EMBL" id="RGK37463.1"/>
    </source>
</evidence>
<reference evidence="4 5" key="1">
    <citation type="submission" date="2018-08" db="EMBL/GenBank/DDBJ databases">
        <title>A genome reference for cultivated species of the human gut microbiota.</title>
        <authorList>
            <person name="Zou Y."/>
            <person name="Xue W."/>
            <person name="Luo G."/>
        </authorList>
    </citation>
    <scope>NUCLEOTIDE SEQUENCE [LARGE SCALE GENOMIC DNA]</scope>
    <source>
        <strain evidence="3 6">AM09-9</strain>
        <strain evidence="2 5">AM25-1LB</strain>
        <strain evidence="1 4">TF11-7</strain>
    </source>
</reference>
<dbReference type="GeneID" id="77335054"/>
<dbReference type="EMBL" id="QRMI01000025">
    <property type="protein sequence ID" value="RHJ60266.1"/>
    <property type="molecule type" value="Genomic_DNA"/>
</dbReference>
<dbReference type="EMBL" id="QRHG01000063">
    <property type="protein sequence ID" value="RHF55563.1"/>
    <property type="molecule type" value="Genomic_DNA"/>
</dbReference>
<evidence type="ECO:0000313" key="6">
    <source>
        <dbReference type="Proteomes" id="UP000285832"/>
    </source>
</evidence>
<organism evidence="1 4">
    <name type="scientific">[Ruminococcus] lactaris</name>
    <dbReference type="NCBI Taxonomy" id="46228"/>
    <lineage>
        <taxon>Bacteria</taxon>
        <taxon>Bacillati</taxon>
        <taxon>Bacillota</taxon>
        <taxon>Clostridia</taxon>
        <taxon>Lachnospirales</taxon>
        <taxon>Lachnospiraceae</taxon>
        <taxon>Mediterraneibacter</taxon>
    </lineage>
</organism>
<dbReference type="Proteomes" id="UP000260793">
    <property type="component" value="Unassembled WGS sequence"/>
</dbReference>
<evidence type="ECO:0000313" key="5">
    <source>
        <dbReference type="Proteomes" id="UP000284902"/>
    </source>
</evidence>
<dbReference type="Proteomes" id="UP000284902">
    <property type="component" value="Unassembled WGS sequence"/>
</dbReference>
<dbReference type="Proteomes" id="UP000285832">
    <property type="component" value="Unassembled WGS sequence"/>
</dbReference>
<accession>A0A3E4LJ23</accession>
<dbReference type="Gene3D" id="3.40.50.300">
    <property type="entry name" value="P-loop containing nucleotide triphosphate hydrolases"/>
    <property type="match status" value="1"/>
</dbReference>
<dbReference type="AlphaFoldDB" id="A0A3E4LJ23"/>
<dbReference type="SUPFAM" id="SSF53795">
    <property type="entry name" value="PEP carboxykinase-like"/>
    <property type="match status" value="1"/>
</dbReference>
<sequence>MYYKIADCFVKYEPNYMYMQKKIKPYEERFHGESENSCIYLGYKSDAYYKKKQKMHPEITCEKLEYVYVGAEFNRKILKYGGIMIHSSAVEVDGKAYLFSAPCGTGKSTHTKQWQKYFGADQAIIINDDKPVLRRLEDGWYAYGTPFSGKTDENVNKKVKLQGICMLERGENRIRQIQPAEAIPLILQQTIRPKNEKYLGKMMEIMDQLLREVPVYRMQCDISEEAVKMSYEAMKG</sequence>
<dbReference type="RefSeq" id="WP_005609092.1">
    <property type="nucleotide sequence ID" value="NZ_CABKOA010000040.1"/>
</dbReference>